<dbReference type="SUPFAM" id="SSF48239">
    <property type="entry name" value="Terpenoid cyclases/Protein prenyltransferases"/>
    <property type="match status" value="1"/>
</dbReference>
<evidence type="ECO:0000313" key="2">
    <source>
        <dbReference type="Proteomes" id="UP000609064"/>
    </source>
</evidence>
<dbReference type="EMBL" id="BMKK01000004">
    <property type="protein sequence ID" value="GGD58324.1"/>
    <property type="molecule type" value="Genomic_DNA"/>
</dbReference>
<keyword evidence="2" id="KW-1185">Reference proteome</keyword>
<name>A0A917DQ41_9BACT</name>
<organism evidence="1 2">
    <name type="scientific">Emticicia aquatilis</name>
    <dbReference type="NCBI Taxonomy" id="1537369"/>
    <lineage>
        <taxon>Bacteria</taxon>
        <taxon>Pseudomonadati</taxon>
        <taxon>Bacteroidota</taxon>
        <taxon>Cytophagia</taxon>
        <taxon>Cytophagales</taxon>
        <taxon>Leadbetterellaceae</taxon>
        <taxon>Emticicia</taxon>
    </lineage>
</organism>
<accession>A0A917DQ41</accession>
<reference evidence="1" key="1">
    <citation type="journal article" date="2014" name="Int. J. Syst. Evol. Microbiol.">
        <title>Complete genome sequence of Corynebacterium casei LMG S-19264T (=DSM 44701T), isolated from a smear-ripened cheese.</title>
        <authorList>
            <consortium name="US DOE Joint Genome Institute (JGI-PGF)"/>
            <person name="Walter F."/>
            <person name="Albersmeier A."/>
            <person name="Kalinowski J."/>
            <person name="Ruckert C."/>
        </authorList>
    </citation>
    <scope>NUCLEOTIDE SEQUENCE</scope>
    <source>
        <strain evidence="1">CGMCC 1.15958</strain>
    </source>
</reference>
<sequence>MIVCSIFSANAQKYNSTFSEKVKNTRDKALTFLVESQIDSSIDNKQFKGEWYGTMELTEPYFFIGRKQKHKDSNGFTVSAIHNFLAEVYLADTTLHFLKPTLDKAFKDILTYRNGQRFNFWKALPPNRKLKLFGEPNPQPLVHRPTEYPLRSRFINNAANVPEDADDTSLGNLATMYHNQIFGDTLQLIASEEYDKFLDLHRRNRNWYNHLFVRYPNSGAFLTWHSQEFRFWFLKIPFTFLSTFFIFLPGSSARPKAYNPWIPFGANDVDVVVNSNVLTYLTVSNQLDKSHGKKGAIAYTEYLLKQPRWYNNAVYYPNLYHIHYGVARAYAAGVDELAPACQIIVQNIIRTQNNDGSFESQDWLNNKDLVQSTAYALHAMLDLKSRGMNIENERIERAIRFLLQKFIVENEGVKWNGGVFFSGGTALRNILIWKSDAYTTALIANSLTKYLKMTKK</sequence>
<reference evidence="1" key="2">
    <citation type="submission" date="2020-09" db="EMBL/GenBank/DDBJ databases">
        <authorList>
            <person name="Sun Q."/>
            <person name="Zhou Y."/>
        </authorList>
    </citation>
    <scope>NUCLEOTIDE SEQUENCE</scope>
    <source>
        <strain evidence="1">CGMCC 1.15958</strain>
    </source>
</reference>
<dbReference type="Gene3D" id="1.50.10.20">
    <property type="match status" value="1"/>
</dbReference>
<evidence type="ECO:0000313" key="1">
    <source>
        <dbReference type="EMBL" id="GGD58324.1"/>
    </source>
</evidence>
<dbReference type="InterPro" id="IPR008930">
    <property type="entry name" value="Terpenoid_cyclase/PrenylTrfase"/>
</dbReference>
<proteinExistence type="predicted"/>
<gene>
    <name evidence="1" type="ORF">GCM10011514_22930</name>
</gene>
<dbReference type="AlphaFoldDB" id="A0A917DQ41"/>
<comment type="caution">
    <text evidence="1">The sequence shown here is derived from an EMBL/GenBank/DDBJ whole genome shotgun (WGS) entry which is preliminary data.</text>
</comment>
<dbReference type="Proteomes" id="UP000609064">
    <property type="component" value="Unassembled WGS sequence"/>
</dbReference>
<protein>
    <submittedName>
        <fullName evidence="1">Uncharacterized protein</fullName>
    </submittedName>
</protein>